<keyword evidence="2" id="KW-1185">Reference proteome</keyword>
<reference evidence="1 2" key="1">
    <citation type="journal article" date="2022" name="bioRxiv">
        <title>The genome of the oomycete Peronosclerospora sorghi, a cosmopolitan pathogen of maize and sorghum, is inflated with dispersed pseudogenes.</title>
        <authorList>
            <person name="Fletcher K."/>
            <person name="Martin F."/>
            <person name="Isakeit T."/>
            <person name="Cavanaugh K."/>
            <person name="Magill C."/>
            <person name="Michelmore R."/>
        </authorList>
    </citation>
    <scope>NUCLEOTIDE SEQUENCE [LARGE SCALE GENOMIC DNA]</scope>
    <source>
        <strain evidence="1">P6</strain>
    </source>
</reference>
<evidence type="ECO:0000313" key="1">
    <source>
        <dbReference type="EMBL" id="KAI9920183.1"/>
    </source>
</evidence>
<organism evidence="1 2">
    <name type="scientific">Peronosclerospora sorghi</name>
    <dbReference type="NCBI Taxonomy" id="230839"/>
    <lineage>
        <taxon>Eukaryota</taxon>
        <taxon>Sar</taxon>
        <taxon>Stramenopiles</taxon>
        <taxon>Oomycota</taxon>
        <taxon>Peronosporomycetes</taxon>
        <taxon>Peronosporales</taxon>
        <taxon>Peronosporaceae</taxon>
        <taxon>Peronosclerospora</taxon>
    </lineage>
</organism>
<gene>
    <name evidence="1" type="ORF">PsorP6_015751</name>
</gene>
<name>A0ACC0WMS7_9STRA</name>
<dbReference type="EMBL" id="CM047589">
    <property type="protein sequence ID" value="KAI9920183.1"/>
    <property type="molecule type" value="Genomic_DNA"/>
</dbReference>
<accession>A0ACC0WMS7</accession>
<comment type="caution">
    <text evidence="1">The sequence shown here is derived from an EMBL/GenBank/DDBJ whole genome shotgun (WGS) entry which is preliminary data.</text>
</comment>
<dbReference type="Proteomes" id="UP001163321">
    <property type="component" value="Chromosome 10"/>
</dbReference>
<protein>
    <submittedName>
        <fullName evidence="1">Uncharacterized protein</fullName>
    </submittedName>
</protein>
<evidence type="ECO:0000313" key="2">
    <source>
        <dbReference type="Proteomes" id="UP001163321"/>
    </source>
</evidence>
<proteinExistence type="predicted"/>
<sequence>MDLARVSSCRLILPTAKPQARDRKVPLCEIVDVKPELVEIGLTDDWIGEMTDLVLEIYHRNLGMYNQVVENLLLKDLLGP</sequence>